<dbReference type="AlphaFoldDB" id="A0A8H5F8L7"/>
<proteinExistence type="inferred from homology"/>
<organism evidence="7 8">
    <name type="scientific">Psilocybe cf. subviscida</name>
    <dbReference type="NCBI Taxonomy" id="2480587"/>
    <lineage>
        <taxon>Eukaryota</taxon>
        <taxon>Fungi</taxon>
        <taxon>Dikarya</taxon>
        <taxon>Basidiomycota</taxon>
        <taxon>Agaricomycotina</taxon>
        <taxon>Agaricomycetes</taxon>
        <taxon>Agaricomycetidae</taxon>
        <taxon>Agaricales</taxon>
        <taxon>Agaricineae</taxon>
        <taxon>Strophariaceae</taxon>
        <taxon>Psilocybe</taxon>
    </lineage>
</organism>
<dbReference type="InterPro" id="IPR022682">
    <property type="entry name" value="Calpain_domain_III"/>
</dbReference>
<dbReference type="Pfam" id="PF01067">
    <property type="entry name" value="Calpain_III"/>
    <property type="match status" value="1"/>
</dbReference>
<feature type="domain" description="Calpain catalytic" evidence="6">
    <location>
        <begin position="127"/>
        <end position="442"/>
    </location>
</feature>
<dbReference type="Pfam" id="PF04212">
    <property type="entry name" value="MIT"/>
    <property type="match status" value="1"/>
</dbReference>
<evidence type="ECO:0000259" key="6">
    <source>
        <dbReference type="PROSITE" id="PS50203"/>
    </source>
</evidence>
<dbReference type="EMBL" id="JAACJJ010000014">
    <property type="protein sequence ID" value="KAF5327746.1"/>
    <property type="molecule type" value="Genomic_DNA"/>
</dbReference>
<dbReference type="OrthoDB" id="167576at2759"/>
<dbReference type="PANTHER" id="PTHR46143:SF1">
    <property type="entry name" value="CALPAIN-7"/>
    <property type="match status" value="1"/>
</dbReference>
<dbReference type="SMART" id="SM00230">
    <property type="entry name" value="CysPc"/>
    <property type="match status" value="1"/>
</dbReference>
<protein>
    <recommendedName>
        <fullName evidence="6">Calpain catalytic domain-containing protein</fullName>
    </recommendedName>
</protein>
<dbReference type="InterPro" id="IPR038765">
    <property type="entry name" value="Papain-like_cys_pep_sf"/>
</dbReference>
<evidence type="ECO:0000256" key="5">
    <source>
        <dbReference type="PROSITE-ProRule" id="PRU00239"/>
    </source>
</evidence>
<reference evidence="7 8" key="1">
    <citation type="journal article" date="2020" name="ISME J.">
        <title>Uncovering the hidden diversity of litter-decomposition mechanisms in mushroom-forming fungi.</title>
        <authorList>
            <person name="Floudas D."/>
            <person name="Bentzer J."/>
            <person name="Ahren D."/>
            <person name="Johansson T."/>
            <person name="Persson P."/>
            <person name="Tunlid A."/>
        </authorList>
    </citation>
    <scope>NUCLEOTIDE SEQUENCE [LARGE SCALE GENOMIC DNA]</scope>
    <source>
        <strain evidence="7 8">CBS 101986</strain>
    </source>
</reference>
<dbReference type="GO" id="GO:0004198">
    <property type="term" value="F:calcium-dependent cysteine-type endopeptidase activity"/>
    <property type="evidence" value="ECO:0007669"/>
    <property type="project" value="InterPro"/>
</dbReference>
<dbReference type="SUPFAM" id="SSF54001">
    <property type="entry name" value="Cysteine proteinases"/>
    <property type="match status" value="1"/>
</dbReference>
<dbReference type="SMART" id="SM00745">
    <property type="entry name" value="MIT"/>
    <property type="match status" value="1"/>
</dbReference>
<keyword evidence="8" id="KW-1185">Reference proteome</keyword>
<dbReference type="InterPro" id="IPR022683">
    <property type="entry name" value="Calpain_III"/>
</dbReference>
<keyword evidence="3" id="KW-0378">Hydrolase</keyword>
<evidence type="ECO:0000313" key="7">
    <source>
        <dbReference type="EMBL" id="KAF5327746.1"/>
    </source>
</evidence>
<name>A0A8H5F8L7_9AGAR</name>
<dbReference type="InterPro" id="IPR036181">
    <property type="entry name" value="MIT_dom_sf"/>
</dbReference>
<dbReference type="GO" id="GO:0006508">
    <property type="term" value="P:proteolysis"/>
    <property type="evidence" value="ECO:0007669"/>
    <property type="project" value="UniProtKB-KW"/>
</dbReference>
<keyword evidence="2" id="KW-0645">Protease</keyword>
<dbReference type="SMART" id="SM00720">
    <property type="entry name" value="calpain_III"/>
    <property type="match status" value="1"/>
</dbReference>
<dbReference type="InterPro" id="IPR036213">
    <property type="entry name" value="Calpain_III_sf"/>
</dbReference>
<dbReference type="Gene3D" id="2.60.120.380">
    <property type="match status" value="2"/>
</dbReference>
<dbReference type="PANTHER" id="PTHR46143">
    <property type="entry name" value="CALPAIN-7"/>
    <property type="match status" value="1"/>
</dbReference>
<sequence length="820" mass="90431">MDNAPTERDAETYSAKASRAEFARNYDQAFQFYIKAAEAFIHLSRSSISSDKSKQQWKTNASRALERAEKIKRFVEVRAPSGSTNSNGEPSTPELNLTPVGINHFAPQEQFYVLKKGGIVNGLTFPLWEEPSSPGCAPGETFLDPDGQPKLSPEQEKVSTVWKRLPSPSSEVSTTSNSQVIMPQQILQHIVTDCSVCASVSVCLEHKRRFGSSMDLLVLQPSQRVQGPVKGQYNFRAFINGAWRRENALMCMSVVPEDPNPSNPTAVLWPSLVEKAYMKLMGGYDFPGSNSSIDLRTLTGWIPEQIDFKGVTFERERTWERVQTGFENGFCLITLGTGPAQDAQWRDVPLLPSHSYAVIDVFEAEEGRKFTVLDSWVAPGDENQRSRELRIPWSDVLNTFSGLYLSWDPRIMWKRNTGDNDGVRHAQIQFSCEDAVSQDIWILLSRHLSDTQRTDDFISVRVDIEDNETLGTMVADSQRILSAKSTYTNSTHILTRIRIPASQTSGVLCVSASYDGDAREVGFTLSAYAKSGVQMSWIENMPTPPYTKQMQGTFTSKTGGGNSTYPTFMVNPQYEMIIRPPPSRTANAGNKASVTLNLQSKKDVPVNVAMVWSQGSRVTELCEKDLVATSGAYSYGLARLTKSVLPGSYVVIASAFEPKYTGSFTLDFNCSYPFELKPIQQEGAGMYCKPLQGAWEGNSAAGAPFFNKYYNNPVFELHVAITSQVKIRLSVINSPTSLNVAVYRSIDGNVPDSMKQQHVATSGAYDDAIAGVATPQITLGAGKYFIVPSTFNPGTECGFRMLVYCSTSSTKVAPLGSLSA</sequence>
<dbReference type="PROSITE" id="PS50203">
    <property type="entry name" value="CALPAIN_CAT"/>
    <property type="match status" value="1"/>
</dbReference>
<comment type="caution">
    <text evidence="7">The sequence shown here is derived from an EMBL/GenBank/DDBJ whole genome shotgun (WGS) entry which is preliminary data.</text>
</comment>
<dbReference type="InterPro" id="IPR007330">
    <property type="entry name" value="MIT_dom"/>
</dbReference>
<evidence type="ECO:0000256" key="3">
    <source>
        <dbReference type="ARBA" id="ARBA00022801"/>
    </source>
</evidence>
<dbReference type="InterPro" id="IPR051297">
    <property type="entry name" value="PalB/RIM13"/>
</dbReference>
<dbReference type="InterPro" id="IPR001300">
    <property type="entry name" value="Peptidase_C2_calpain_cat"/>
</dbReference>
<dbReference type="Gene3D" id="1.20.58.80">
    <property type="entry name" value="Phosphotransferase system, lactose/cellobiose-type IIA subunit"/>
    <property type="match status" value="1"/>
</dbReference>
<dbReference type="Pfam" id="PF00648">
    <property type="entry name" value="Peptidase_C2"/>
    <property type="match status" value="1"/>
</dbReference>
<evidence type="ECO:0000256" key="2">
    <source>
        <dbReference type="ARBA" id="ARBA00022670"/>
    </source>
</evidence>
<gene>
    <name evidence="7" type="ORF">D9619_004842</name>
</gene>
<accession>A0A8H5F8L7</accession>
<evidence type="ECO:0000256" key="1">
    <source>
        <dbReference type="ARBA" id="ARBA00010193"/>
    </source>
</evidence>
<evidence type="ECO:0000313" key="8">
    <source>
        <dbReference type="Proteomes" id="UP000567179"/>
    </source>
</evidence>
<comment type="caution">
    <text evidence="5">Lacks conserved residue(s) required for the propagation of feature annotation.</text>
</comment>
<comment type="similarity">
    <text evidence="1">Belongs to the peptidase C2 family. PalB/RIM13 subfamily.</text>
</comment>
<evidence type="ECO:0000256" key="4">
    <source>
        <dbReference type="ARBA" id="ARBA00022807"/>
    </source>
</evidence>
<keyword evidence="4" id="KW-0788">Thiol protease</keyword>
<dbReference type="Proteomes" id="UP000567179">
    <property type="component" value="Unassembled WGS sequence"/>
</dbReference>
<dbReference type="SUPFAM" id="SSF49758">
    <property type="entry name" value="Calpain large subunit, middle domain (domain III)"/>
    <property type="match status" value="3"/>
</dbReference>
<dbReference type="SUPFAM" id="SSF116846">
    <property type="entry name" value="MIT domain"/>
    <property type="match status" value="1"/>
</dbReference>